<keyword evidence="6" id="KW-1185">Reference proteome</keyword>
<evidence type="ECO:0000256" key="3">
    <source>
        <dbReference type="ARBA" id="ARBA00029540"/>
    </source>
</evidence>
<evidence type="ECO:0000256" key="2">
    <source>
        <dbReference type="ARBA" id="ARBA00023125"/>
    </source>
</evidence>
<evidence type="ECO:0000259" key="4">
    <source>
        <dbReference type="Pfam" id="PF02954"/>
    </source>
</evidence>
<dbReference type="InterPro" id="IPR005412">
    <property type="entry name" value="Fis_DNA-bd"/>
</dbReference>
<evidence type="ECO:0000313" key="6">
    <source>
        <dbReference type="Proteomes" id="UP001575181"/>
    </source>
</evidence>
<dbReference type="InterPro" id="IPR050207">
    <property type="entry name" value="Trans_regulatory_Fis"/>
</dbReference>
<dbReference type="EMBL" id="JBGUAW010000003">
    <property type="protein sequence ID" value="MFA9460114.1"/>
    <property type="molecule type" value="Genomic_DNA"/>
</dbReference>
<dbReference type="SUPFAM" id="SSF46689">
    <property type="entry name" value="Homeodomain-like"/>
    <property type="match status" value="1"/>
</dbReference>
<accession>A0ABV4TSI6</accession>
<dbReference type="PANTHER" id="PTHR47918">
    <property type="entry name" value="DNA-BINDING PROTEIN FIS"/>
    <property type="match status" value="1"/>
</dbReference>
<gene>
    <name evidence="5" type="ORF">ACERLL_04680</name>
</gene>
<protein>
    <recommendedName>
        <fullName evidence="3">Putative Fis-like DNA-binding protein</fullName>
    </recommendedName>
</protein>
<reference evidence="5 6" key="1">
    <citation type="submission" date="2024-08" db="EMBL/GenBank/DDBJ databases">
        <title>Whole-genome sequencing of halo(alkali)philic microorganisms from hypersaline lakes.</title>
        <authorList>
            <person name="Sorokin D.Y."/>
            <person name="Merkel A.Y."/>
            <person name="Messina E."/>
            <person name="Yakimov M."/>
        </authorList>
    </citation>
    <scope>NUCLEOTIDE SEQUENCE [LARGE SCALE GENOMIC DNA]</scope>
    <source>
        <strain evidence="5 6">Cl-TMA</strain>
    </source>
</reference>
<dbReference type="PIRSF" id="PIRSF002097">
    <property type="entry name" value="DNA-binding_Fis"/>
    <property type="match status" value="1"/>
</dbReference>
<dbReference type="Pfam" id="PF02954">
    <property type="entry name" value="HTH_8"/>
    <property type="match status" value="1"/>
</dbReference>
<comment type="caution">
    <text evidence="5">The sequence shown here is derived from an EMBL/GenBank/DDBJ whole genome shotgun (WGS) entry which is preliminary data.</text>
</comment>
<feature type="domain" description="DNA binding HTH" evidence="4">
    <location>
        <begin position="46"/>
        <end position="84"/>
    </location>
</feature>
<comment type="similarity">
    <text evidence="1">Belongs to the transcriptional regulatory Fis family.</text>
</comment>
<sequence length="90" mass="10186">MADSRSDPDPEYPGLKACIEEALNQYFANLDGEKPSGRLYYLVQSEVEQALLERILLETGGNQRRAAELLGLNRNTLRKKIQEYGISTKQ</sequence>
<dbReference type="Proteomes" id="UP001575181">
    <property type="component" value="Unassembled WGS sequence"/>
</dbReference>
<dbReference type="PANTHER" id="PTHR47918:SF1">
    <property type="entry name" value="DNA-BINDING PROTEIN FIS"/>
    <property type="match status" value="1"/>
</dbReference>
<evidence type="ECO:0000256" key="1">
    <source>
        <dbReference type="ARBA" id="ARBA00008559"/>
    </source>
</evidence>
<dbReference type="Gene3D" id="1.10.10.60">
    <property type="entry name" value="Homeodomain-like"/>
    <property type="match status" value="1"/>
</dbReference>
<dbReference type="PRINTS" id="PR01590">
    <property type="entry name" value="HTHFIS"/>
</dbReference>
<organism evidence="5 6">
    <name type="scientific">Thiohalorhabdus methylotrophus</name>
    <dbReference type="NCBI Taxonomy" id="3242694"/>
    <lineage>
        <taxon>Bacteria</taxon>
        <taxon>Pseudomonadati</taxon>
        <taxon>Pseudomonadota</taxon>
        <taxon>Gammaproteobacteria</taxon>
        <taxon>Thiohalorhabdales</taxon>
        <taxon>Thiohalorhabdaceae</taxon>
        <taxon>Thiohalorhabdus</taxon>
    </lineage>
</organism>
<dbReference type="InterPro" id="IPR009057">
    <property type="entry name" value="Homeodomain-like_sf"/>
</dbReference>
<keyword evidence="2" id="KW-0238">DNA-binding</keyword>
<name>A0ABV4TSI6_9GAMM</name>
<proteinExistence type="inferred from homology"/>
<evidence type="ECO:0000313" key="5">
    <source>
        <dbReference type="EMBL" id="MFA9460114.1"/>
    </source>
</evidence>
<dbReference type="InterPro" id="IPR002197">
    <property type="entry name" value="HTH_Fis"/>
</dbReference>